<organism evidence="3 4">
    <name type="scientific">Crepidotus variabilis</name>
    <dbReference type="NCBI Taxonomy" id="179855"/>
    <lineage>
        <taxon>Eukaryota</taxon>
        <taxon>Fungi</taxon>
        <taxon>Dikarya</taxon>
        <taxon>Basidiomycota</taxon>
        <taxon>Agaricomycotina</taxon>
        <taxon>Agaricomycetes</taxon>
        <taxon>Agaricomycetidae</taxon>
        <taxon>Agaricales</taxon>
        <taxon>Agaricineae</taxon>
        <taxon>Crepidotaceae</taxon>
        <taxon>Crepidotus</taxon>
    </lineage>
</organism>
<accession>A0A9P6EUK6</accession>
<proteinExistence type="predicted"/>
<dbReference type="Proteomes" id="UP000807306">
    <property type="component" value="Unassembled WGS sequence"/>
</dbReference>
<evidence type="ECO:0000259" key="2">
    <source>
        <dbReference type="Pfam" id="PF24883"/>
    </source>
</evidence>
<evidence type="ECO:0000313" key="4">
    <source>
        <dbReference type="Proteomes" id="UP000807306"/>
    </source>
</evidence>
<dbReference type="Pfam" id="PF24883">
    <property type="entry name" value="NPHP3_N"/>
    <property type="match status" value="1"/>
</dbReference>
<dbReference type="OrthoDB" id="3018344at2759"/>
<dbReference type="EMBL" id="MU157824">
    <property type="protein sequence ID" value="KAF9535552.1"/>
    <property type="molecule type" value="Genomic_DNA"/>
</dbReference>
<dbReference type="SUPFAM" id="SSF52540">
    <property type="entry name" value="P-loop containing nucleoside triphosphate hydrolases"/>
    <property type="match status" value="1"/>
</dbReference>
<evidence type="ECO:0000313" key="3">
    <source>
        <dbReference type="EMBL" id="KAF9535552.1"/>
    </source>
</evidence>
<dbReference type="PANTHER" id="PTHR10039:SF14">
    <property type="entry name" value="NACHT DOMAIN-CONTAINING PROTEIN"/>
    <property type="match status" value="1"/>
</dbReference>
<reference evidence="3" key="1">
    <citation type="submission" date="2020-11" db="EMBL/GenBank/DDBJ databases">
        <authorList>
            <consortium name="DOE Joint Genome Institute"/>
            <person name="Ahrendt S."/>
            <person name="Riley R."/>
            <person name="Andreopoulos W."/>
            <person name="Labutti K."/>
            <person name="Pangilinan J."/>
            <person name="Ruiz-Duenas F.J."/>
            <person name="Barrasa J.M."/>
            <person name="Sanchez-Garcia M."/>
            <person name="Camarero S."/>
            <person name="Miyauchi S."/>
            <person name="Serrano A."/>
            <person name="Linde D."/>
            <person name="Babiker R."/>
            <person name="Drula E."/>
            <person name="Ayuso-Fernandez I."/>
            <person name="Pacheco R."/>
            <person name="Padilla G."/>
            <person name="Ferreira P."/>
            <person name="Barriuso J."/>
            <person name="Kellner H."/>
            <person name="Castanera R."/>
            <person name="Alfaro M."/>
            <person name="Ramirez L."/>
            <person name="Pisabarro A.G."/>
            <person name="Kuo A."/>
            <person name="Tritt A."/>
            <person name="Lipzen A."/>
            <person name="He G."/>
            <person name="Yan M."/>
            <person name="Ng V."/>
            <person name="Cullen D."/>
            <person name="Martin F."/>
            <person name="Rosso M.-N."/>
            <person name="Henrissat B."/>
            <person name="Hibbett D."/>
            <person name="Martinez A.T."/>
            <person name="Grigoriev I.V."/>
        </authorList>
    </citation>
    <scope>NUCLEOTIDE SEQUENCE</scope>
    <source>
        <strain evidence="3">CBS 506.95</strain>
    </source>
</reference>
<name>A0A9P6EUK6_9AGAR</name>
<keyword evidence="4" id="KW-1185">Reference proteome</keyword>
<dbReference type="AlphaFoldDB" id="A0A9P6EUK6"/>
<dbReference type="InterPro" id="IPR056884">
    <property type="entry name" value="NPHP3-like_N"/>
</dbReference>
<evidence type="ECO:0000256" key="1">
    <source>
        <dbReference type="ARBA" id="ARBA00022737"/>
    </source>
</evidence>
<dbReference type="Gene3D" id="3.40.50.300">
    <property type="entry name" value="P-loop containing nucleotide triphosphate hydrolases"/>
    <property type="match status" value="1"/>
</dbReference>
<gene>
    <name evidence="3" type="ORF">CPB83DRAFT_830535</name>
</gene>
<feature type="domain" description="Nephrocystin 3-like N-terminal" evidence="2">
    <location>
        <begin position="4"/>
        <end position="167"/>
    </location>
</feature>
<dbReference type="InterPro" id="IPR027417">
    <property type="entry name" value="P-loop_NTPase"/>
</dbReference>
<sequence length="308" mass="35046">MSLLSWLYGPMGAGKSTIARTLAEMCEKKALLAATFVFSRTASEERKNGDFLLPTIVSQLLQRFPELADVTLDAISVEGDLFERSRSTQLKRLLIEPFRILADKNRLLPTESDSHTSFGCLTGSARLIMIDGFDECEDIATQVELLKIIADASLRLLHPFRFLIISRPEAYISSAFEDKLVTSHPNKVRLRIHLNNEPDAETDIKHYVTLEFDRMRSEHPHRHTLPFLWPPIGAVETLVQRASKQFIYPSISIQFIWKNDDFPLRSLESILKLDSVQCAEEKPLALLEELYTFVLLKVSPKYLDIVAS</sequence>
<comment type="caution">
    <text evidence="3">The sequence shown here is derived from an EMBL/GenBank/DDBJ whole genome shotgun (WGS) entry which is preliminary data.</text>
</comment>
<dbReference type="PANTHER" id="PTHR10039">
    <property type="entry name" value="AMELOGENIN"/>
    <property type="match status" value="1"/>
</dbReference>
<keyword evidence="1" id="KW-0677">Repeat</keyword>
<protein>
    <recommendedName>
        <fullName evidence="2">Nephrocystin 3-like N-terminal domain-containing protein</fullName>
    </recommendedName>
</protein>